<dbReference type="GO" id="GO:0005886">
    <property type="term" value="C:plasma membrane"/>
    <property type="evidence" value="ECO:0007669"/>
    <property type="project" value="UniProtKB-SubCell"/>
</dbReference>
<evidence type="ECO:0000256" key="2">
    <source>
        <dbReference type="ARBA" id="ARBA00022475"/>
    </source>
</evidence>
<comment type="subcellular location">
    <subcellularLocation>
        <location evidence="1">Cell membrane</location>
        <topology evidence="1">Multi-pass membrane protein</topology>
    </subcellularLocation>
</comment>
<evidence type="ECO:0000256" key="1">
    <source>
        <dbReference type="ARBA" id="ARBA00004651"/>
    </source>
</evidence>
<accession>A0A9W8H844</accession>
<evidence type="ECO:0000313" key="9">
    <source>
        <dbReference type="Proteomes" id="UP001140217"/>
    </source>
</evidence>
<dbReference type="Pfam" id="PF02656">
    <property type="entry name" value="DUF202"/>
    <property type="match status" value="1"/>
</dbReference>
<keyword evidence="3 6" id="KW-0812">Transmembrane</keyword>
<evidence type="ECO:0000256" key="3">
    <source>
        <dbReference type="ARBA" id="ARBA00022692"/>
    </source>
</evidence>
<dbReference type="Proteomes" id="UP001140217">
    <property type="component" value="Unassembled WGS sequence"/>
</dbReference>
<evidence type="ECO:0000256" key="5">
    <source>
        <dbReference type="ARBA" id="ARBA00023136"/>
    </source>
</evidence>
<keyword evidence="4 6" id="KW-1133">Transmembrane helix</keyword>
<protein>
    <recommendedName>
        <fullName evidence="7">DUF202 domain-containing protein</fullName>
    </recommendedName>
</protein>
<dbReference type="PANTHER" id="PTHR34187:SF2">
    <property type="entry name" value="DUF202 DOMAIN-CONTAINING PROTEIN"/>
    <property type="match status" value="1"/>
</dbReference>
<dbReference type="PANTHER" id="PTHR34187">
    <property type="entry name" value="FGR18P"/>
    <property type="match status" value="1"/>
</dbReference>
<dbReference type="InterPro" id="IPR052053">
    <property type="entry name" value="IM_YidH-like"/>
</dbReference>
<dbReference type="AlphaFoldDB" id="A0A9W8H844"/>
<evidence type="ECO:0000256" key="6">
    <source>
        <dbReference type="SAM" id="Phobius"/>
    </source>
</evidence>
<feature type="domain" description="DUF202" evidence="7">
    <location>
        <begin position="21"/>
        <end position="87"/>
    </location>
</feature>
<feature type="transmembrane region" description="Helical" evidence="6">
    <location>
        <begin position="102"/>
        <end position="121"/>
    </location>
</feature>
<name>A0A9W8H844_9FUNG</name>
<evidence type="ECO:0000256" key="4">
    <source>
        <dbReference type="ARBA" id="ARBA00022989"/>
    </source>
</evidence>
<feature type="transmembrane region" description="Helical" evidence="6">
    <location>
        <begin position="63"/>
        <end position="82"/>
    </location>
</feature>
<dbReference type="InterPro" id="IPR003807">
    <property type="entry name" value="DUF202"/>
</dbReference>
<evidence type="ECO:0000313" key="8">
    <source>
        <dbReference type="EMBL" id="KAJ2776610.1"/>
    </source>
</evidence>
<keyword evidence="5 6" id="KW-0472">Membrane</keyword>
<proteinExistence type="predicted"/>
<organism evidence="8 9">
    <name type="scientific">Coemansia javaensis</name>
    <dbReference type="NCBI Taxonomy" id="2761396"/>
    <lineage>
        <taxon>Eukaryota</taxon>
        <taxon>Fungi</taxon>
        <taxon>Fungi incertae sedis</taxon>
        <taxon>Zoopagomycota</taxon>
        <taxon>Kickxellomycotina</taxon>
        <taxon>Kickxellomycetes</taxon>
        <taxon>Kickxellales</taxon>
        <taxon>Kickxellaceae</taxon>
        <taxon>Coemansia</taxon>
    </lineage>
</organism>
<keyword evidence="9" id="KW-1185">Reference proteome</keyword>
<gene>
    <name evidence="8" type="ORF">H4R18_005589</name>
</gene>
<evidence type="ECO:0000259" key="7">
    <source>
        <dbReference type="Pfam" id="PF02656"/>
    </source>
</evidence>
<dbReference type="OrthoDB" id="5525680at2759"/>
<dbReference type="EMBL" id="JANBUL010000348">
    <property type="protein sequence ID" value="KAJ2776610.1"/>
    <property type="molecule type" value="Genomic_DNA"/>
</dbReference>
<keyword evidence="2" id="KW-1003">Cell membrane</keyword>
<comment type="caution">
    <text evidence="8">The sequence shown here is derived from an EMBL/GenBank/DDBJ whole genome shotgun (WGS) entry which is preliminary data.</text>
</comment>
<reference evidence="8" key="1">
    <citation type="submission" date="2022-07" db="EMBL/GenBank/DDBJ databases">
        <title>Phylogenomic reconstructions and comparative analyses of Kickxellomycotina fungi.</title>
        <authorList>
            <person name="Reynolds N.K."/>
            <person name="Stajich J.E."/>
            <person name="Barry K."/>
            <person name="Grigoriev I.V."/>
            <person name="Crous P."/>
            <person name="Smith M.E."/>
        </authorList>
    </citation>
    <scope>NUCLEOTIDE SEQUENCE</scope>
    <source>
        <strain evidence="8">NBRC 105414</strain>
    </source>
</reference>
<sequence length="126" mass="13818">MEKRQLPWRATVVDNDSSMARDQLAAERTFLSWIKLAMAVVGSCATVVGQPDWRASRRLAQGAAVYFMALAMALVAVSAVYVCRTQRLLAHERRPLSVFRPLFAQVVGCVAAASIIFALAVSHARQ</sequence>